<keyword evidence="1" id="KW-0812">Transmembrane</keyword>
<sequence length="170" mass="19854">MSEEIENIVTKKDKNLFERFFSNITNFDRFLDQKIDFVLLKIINILRYAFIIVMIMYLAVCLMSLSHKVIAMTINQGVLDFDSIKNILTDGLFILIILAIVKSFFIKHSFDYSITFLEIAFVVLVRKLILLQTEPSETFLLLVLGLTSALFFILIIYVHQYIKKDKVENK</sequence>
<gene>
    <name evidence="2" type="ordered locus">Arnit_2671</name>
</gene>
<keyword evidence="1" id="KW-0472">Membrane</keyword>
<dbReference type="eggNOG" id="ENOG5033K6N">
    <property type="taxonomic scope" value="Bacteria"/>
</dbReference>
<protein>
    <recommendedName>
        <fullName evidence="4">Phosphate-starvation-inducible E-like protein</fullName>
    </recommendedName>
</protein>
<dbReference type="RefSeq" id="WP_013136464.1">
    <property type="nucleotide sequence ID" value="NC_014166.1"/>
</dbReference>
<accession>D5V6P9</accession>
<feature type="transmembrane region" description="Helical" evidence="1">
    <location>
        <begin position="87"/>
        <end position="106"/>
    </location>
</feature>
<dbReference type="KEGG" id="ant:Arnit_2671"/>
<feature type="transmembrane region" description="Helical" evidence="1">
    <location>
        <begin position="45"/>
        <end position="66"/>
    </location>
</feature>
<dbReference type="AlphaFoldDB" id="D5V6P9"/>
<evidence type="ECO:0000256" key="1">
    <source>
        <dbReference type="SAM" id="Phobius"/>
    </source>
</evidence>
<dbReference type="EMBL" id="CP001999">
    <property type="protein sequence ID" value="ADG94319.1"/>
    <property type="molecule type" value="Genomic_DNA"/>
</dbReference>
<evidence type="ECO:0000313" key="3">
    <source>
        <dbReference type="Proteomes" id="UP000000939"/>
    </source>
</evidence>
<dbReference type="HOGENOM" id="CLU_1599330_0_0_7"/>
<dbReference type="OrthoDB" id="5339427at2"/>
<evidence type="ECO:0008006" key="4">
    <source>
        <dbReference type="Google" id="ProtNLM"/>
    </source>
</evidence>
<keyword evidence="1" id="KW-1133">Transmembrane helix</keyword>
<dbReference type="Proteomes" id="UP000000939">
    <property type="component" value="Chromosome"/>
</dbReference>
<evidence type="ECO:0000313" key="2">
    <source>
        <dbReference type="EMBL" id="ADG94319.1"/>
    </source>
</evidence>
<feature type="transmembrane region" description="Helical" evidence="1">
    <location>
        <begin position="112"/>
        <end position="131"/>
    </location>
</feature>
<name>D5V6P9_ARCNC</name>
<proteinExistence type="predicted"/>
<organism evidence="2 3">
    <name type="scientific">Arcobacter nitrofigilis (strain ATCC 33309 / DSM 7299 / CCUG 15893 / LMG 7604 / NCTC 12251 / CI)</name>
    <name type="common">Campylobacter nitrofigilis</name>
    <dbReference type="NCBI Taxonomy" id="572480"/>
    <lineage>
        <taxon>Bacteria</taxon>
        <taxon>Pseudomonadati</taxon>
        <taxon>Campylobacterota</taxon>
        <taxon>Epsilonproteobacteria</taxon>
        <taxon>Campylobacterales</taxon>
        <taxon>Arcobacteraceae</taxon>
        <taxon>Arcobacter</taxon>
    </lineage>
</organism>
<keyword evidence="3" id="KW-1185">Reference proteome</keyword>
<feature type="transmembrane region" description="Helical" evidence="1">
    <location>
        <begin position="138"/>
        <end position="162"/>
    </location>
</feature>
<reference evidence="2 3" key="1">
    <citation type="journal article" date="2010" name="Stand. Genomic Sci.">
        <title>Complete genome sequence of Arcobacter nitrofigilis type strain (CI).</title>
        <authorList>
            <person name="Pati A."/>
            <person name="Gronow S."/>
            <person name="Lapidus A."/>
            <person name="Copeland A."/>
            <person name="Glavina Del Rio T."/>
            <person name="Nolan M."/>
            <person name="Lucas S."/>
            <person name="Tice H."/>
            <person name="Cheng J.F."/>
            <person name="Han C."/>
            <person name="Chertkov O."/>
            <person name="Bruce D."/>
            <person name="Tapia R."/>
            <person name="Goodwin L."/>
            <person name="Pitluck S."/>
            <person name="Liolios K."/>
            <person name="Ivanova N."/>
            <person name="Mavromatis K."/>
            <person name="Chen A."/>
            <person name="Palaniappan K."/>
            <person name="Land M."/>
            <person name="Hauser L."/>
            <person name="Chang Y.J."/>
            <person name="Jeffries C.D."/>
            <person name="Detter J.C."/>
            <person name="Rohde M."/>
            <person name="Goker M."/>
            <person name="Bristow J."/>
            <person name="Eisen J.A."/>
            <person name="Markowitz V."/>
            <person name="Hugenholtz P."/>
            <person name="Klenk H.P."/>
            <person name="Kyrpides N.C."/>
        </authorList>
    </citation>
    <scope>NUCLEOTIDE SEQUENCE [LARGE SCALE GENOMIC DNA]</scope>
    <source>
        <strain evidence="3">ATCC 33309 / DSM 7299 / CCUG 15893 / LMG 7604 / NCTC 12251 / CI</strain>
    </source>
</reference>